<dbReference type="GO" id="GO:0005789">
    <property type="term" value="C:endoplasmic reticulum membrane"/>
    <property type="evidence" value="ECO:0007669"/>
    <property type="project" value="TreeGrafter"/>
</dbReference>
<dbReference type="GO" id="GO:0006487">
    <property type="term" value="P:protein N-linked glycosylation"/>
    <property type="evidence" value="ECO:0007669"/>
    <property type="project" value="TreeGrafter"/>
</dbReference>
<evidence type="ECO:0000313" key="3">
    <source>
        <dbReference type="EMBL" id="CAG8711002.1"/>
    </source>
</evidence>
<evidence type="ECO:0000313" key="4">
    <source>
        <dbReference type="Proteomes" id="UP000789342"/>
    </source>
</evidence>
<dbReference type="PANTHER" id="PTHR10859">
    <property type="entry name" value="GLYCOSYL TRANSFERASE"/>
    <property type="match status" value="1"/>
</dbReference>
<dbReference type="InterPro" id="IPR029044">
    <property type="entry name" value="Nucleotide-diphossugar_trans"/>
</dbReference>
<evidence type="ECO:0000259" key="2">
    <source>
        <dbReference type="Pfam" id="PF00535"/>
    </source>
</evidence>
<keyword evidence="4" id="KW-1185">Reference proteome</keyword>
<proteinExistence type="predicted"/>
<protein>
    <submittedName>
        <fullName evidence="3">14196_t:CDS:1</fullName>
    </submittedName>
</protein>
<dbReference type="PANTHER" id="PTHR10859:SF91">
    <property type="entry name" value="DOLICHYL-PHOSPHATE BETA-GLUCOSYLTRANSFERASE"/>
    <property type="match status" value="1"/>
</dbReference>
<feature type="non-terminal residue" evidence="3">
    <location>
        <position position="1"/>
    </location>
</feature>
<dbReference type="Proteomes" id="UP000789342">
    <property type="component" value="Unassembled WGS sequence"/>
</dbReference>
<gene>
    <name evidence="3" type="ORF">AMORRO_LOCUS12690</name>
</gene>
<dbReference type="SUPFAM" id="SSF53448">
    <property type="entry name" value="Nucleotide-diphospho-sugar transferases"/>
    <property type="match status" value="1"/>
</dbReference>
<name>A0A9N9HX00_9GLOM</name>
<feature type="transmembrane region" description="Helical" evidence="1">
    <location>
        <begin position="6"/>
        <end position="25"/>
    </location>
</feature>
<sequence length="129" mass="14865">MDFITFLGIFTILGIGVFFSLLVFFTPKPRKRLESERYYLSSKTEKSQILPSIFDEPELSLTVVVPAYNETKRIPDMLQETVEYLESRKLEDVNFNYEILVVDDGSTDNTTKVALEFGQGKNIDLKVLR</sequence>
<organism evidence="3 4">
    <name type="scientific">Acaulospora morrowiae</name>
    <dbReference type="NCBI Taxonomy" id="94023"/>
    <lineage>
        <taxon>Eukaryota</taxon>
        <taxon>Fungi</taxon>
        <taxon>Fungi incertae sedis</taxon>
        <taxon>Mucoromycota</taxon>
        <taxon>Glomeromycotina</taxon>
        <taxon>Glomeromycetes</taxon>
        <taxon>Diversisporales</taxon>
        <taxon>Acaulosporaceae</taxon>
        <taxon>Acaulospora</taxon>
    </lineage>
</organism>
<dbReference type="AlphaFoldDB" id="A0A9N9HX00"/>
<keyword evidence="1" id="KW-0812">Transmembrane</keyword>
<dbReference type="OrthoDB" id="3784at2759"/>
<feature type="domain" description="Glycosyltransferase 2-like" evidence="2">
    <location>
        <begin position="62"/>
        <end position="129"/>
    </location>
</feature>
<reference evidence="3" key="1">
    <citation type="submission" date="2021-06" db="EMBL/GenBank/DDBJ databases">
        <authorList>
            <person name="Kallberg Y."/>
            <person name="Tangrot J."/>
            <person name="Rosling A."/>
        </authorList>
    </citation>
    <scope>NUCLEOTIDE SEQUENCE</scope>
    <source>
        <strain evidence="3">CL551</strain>
    </source>
</reference>
<dbReference type="Gene3D" id="3.90.550.10">
    <property type="entry name" value="Spore Coat Polysaccharide Biosynthesis Protein SpsA, Chain A"/>
    <property type="match status" value="1"/>
</dbReference>
<keyword evidence="1" id="KW-0472">Membrane</keyword>
<keyword evidence="1" id="KW-1133">Transmembrane helix</keyword>
<dbReference type="Pfam" id="PF00535">
    <property type="entry name" value="Glycos_transf_2"/>
    <property type="match status" value="1"/>
</dbReference>
<dbReference type="EMBL" id="CAJVPV010019391">
    <property type="protein sequence ID" value="CAG8711002.1"/>
    <property type="molecule type" value="Genomic_DNA"/>
</dbReference>
<accession>A0A9N9HX00</accession>
<comment type="caution">
    <text evidence="3">The sequence shown here is derived from an EMBL/GenBank/DDBJ whole genome shotgun (WGS) entry which is preliminary data.</text>
</comment>
<dbReference type="InterPro" id="IPR001173">
    <property type="entry name" value="Glyco_trans_2-like"/>
</dbReference>
<evidence type="ECO:0000256" key="1">
    <source>
        <dbReference type="SAM" id="Phobius"/>
    </source>
</evidence>